<feature type="domain" description="Erythromycin biosynthesis protein CIII-like C-terminal" evidence="2">
    <location>
        <begin position="293"/>
        <end position="388"/>
    </location>
</feature>
<dbReference type="Proteomes" id="UP000195755">
    <property type="component" value="Chromosome"/>
</dbReference>
<sequence>MHSPTPRPSAAPQRVLLATWGSTGDIAPYAGLAVALEEAGHRVTVVTSNRYAPVFRRHRLTVRAMPLDAQEATIGPHRTWRARIANAAHMADVGARCLLDAAREGADVLLAHPLMHPLAAVIGKGLRVPCVGAYTVSHAMMLPALISGTPRRRYTVTDGLTRLILSPVYRTAAARLRRELDVKAGLADAVAPPSPRHPVRYGFAPALLPPGLPLPPGHRAVGPWHPPFPADWRPDDRLTDFLRSGPPPVYFGFGSMNELDNARVSRAIEQAVQRLGIRAVVQGGWAELDVPGDDILNIGECPHSWLLPRMAAAVHHAGAGTTHACLRSRTPALPVPVRLDQPFWASRLHALGLTPGVTPMRRLDGGILTAGLARLLADPGYRERTHRTGEVVAGLDGTAAVLQEVDRLGRDRG</sequence>
<dbReference type="GO" id="GO:0008194">
    <property type="term" value="F:UDP-glycosyltransferase activity"/>
    <property type="evidence" value="ECO:0007669"/>
    <property type="project" value="InterPro"/>
</dbReference>
<dbReference type="Pfam" id="PF06722">
    <property type="entry name" value="EryCIII-like_C"/>
    <property type="match status" value="1"/>
</dbReference>
<evidence type="ECO:0000313" key="4">
    <source>
        <dbReference type="Proteomes" id="UP000195755"/>
    </source>
</evidence>
<dbReference type="FunFam" id="3.40.50.2000:FF:000009">
    <property type="entry name" value="Sterol 3-beta-glucosyltransferase UGT80A2"/>
    <property type="match status" value="1"/>
</dbReference>
<dbReference type="PANTHER" id="PTHR48050">
    <property type="entry name" value="STEROL 3-BETA-GLUCOSYLTRANSFERASE"/>
    <property type="match status" value="1"/>
</dbReference>
<protein>
    <recommendedName>
        <fullName evidence="2">Erythromycin biosynthesis protein CIII-like C-terminal domain-containing protein</fullName>
    </recommendedName>
</protein>
<dbReference type="PANTHER" id="PTHR48050:SF13">
    <property type="entry name" value="STEROL 3-BETA-GLUCOSYLTRANSFERASE UGT80A2"/>
    <property type="match status" value="1"/>
</dbReference>
<dbReference type="OrthoDB" id="3253247at2"/>
<evidence type="ECO:0000259" key="2">
    <source>
        <dbReference type="Pfam" id="PF06722"/>
    </source>
</evidence>
<name>A0A1Z2KVG0_9ACTN</name>
<evidence type="ECO:0000256" key="1">
    <source>
        <dbReference type="ARBA" id="ARBA00022679"/>
    </source>
</evidence>
<dbReference type="KEGG" id="salj:SMD11_0275"/>
<dbReference type="AlphaFoldDB" id="A0A1Z2KVG0"/>
<keyword evidence="1" id="KW-0808">Transferase</keyword>
<accession>A0A1Z2KVG0</accession>
<dbReference type="GO" id="GO:0017000">
    <property type="term" value="P:antibiotic biosynthetic process"/>
    <property type="evidence" value="ECO:0007669"/>
    <property type="project" value="UniProtKB-ARBA"/>
</dbReference>
<dbReference type="InterPro" id="IPR050426">
    <property type="entry name" value="Glycosyltransferase_28"/>
</dbReference>
<evidence type="ECO:0000313" key="3">
    <source>
        <dbReference type="EMBL" id="ARZ65941.1"/>
    </source>
</evidence>
<proteinExistence type="predicted"/>
<dbReference type="EMBL" id="CP021744">
    <property type="protein sequence ID" value="ARZ65941.1"/>
    <property type="molecule type" value="Genomic_DNA"/>
</dbReference>
<dbReference type="SUPFAM" id="SSF53756">
    <property type="entry name" value="UDP-Glycosyltransferase/glycogen phosphorylase"/>
    <property type="match status" value="1"/>
</dbReference>
<reference evidence="3 4" key="1">
    <citation type="submission" date="2017-06" db="EMBL/GenBank/DDBJ databases">
        <title>Streptomyces albireticuli Genome sequencing and assembly.</title>
        <authorList>
            <person name="Wang Y."/>
            <person name="Du B."/>
            <person name="Ding Y."/>
            <person name="Liu H."/>
            <person name="Hou Q."/>
            <person name="Liu K."/>
            <person name="Yao L."/>
            <person name="Wang C."/>
        </authorList>
    </citation>
    <scope>NUCLEOTIDE SEQUENCE [LARGE SCALE GENOMIC DNA]</scope>
    <source>
        <strain evidence="3 4">MDJK11</strain>
    </source>
</reference>
<dbReference type="CDD" id="cd03784">
    <property type="entry name" value="GT1_Gtf-like"/>
    <property type="match status" value="1"/>
</dbReference>
<dbReference type="RefSeq" id="WP_087924635.1">
    <property type="nucleotide sequence ID" value="NZ_CP021744.1"/>
</dbReference>
<dbReference type="InterPro" id="IPR010610">
    <property type="entry name" value="EryCIII-like_C"/>
</dbReference>
<dbReference type="Gene3D" id="3.40.50.2000">
    <property type="entry name" value="Glycogen Phosphorylase B"/>
    <property type="match status" value="2"/>
</dbReference>
<organism evidence="3 4">
    <name type="scientific">Streptomyces albireticuli</name>
    <dbReference type="NCBI Taxonomy" id="1940"/>
    <lineage>
        <taxon>Bacteria</taxon>
        <taxon>Bacillati</taxon>
        <taxon>Actinomycetota</taxon>
        <taxon>Actinomycetes</taxon>
        <taxon>Kitasatosporales</taxon>
        <taxon>Streptomycetaceae</taxon>
        <taxon>Streptomyces</taxon>
    </lineage>
</organism>
<dbReference type="InterPro" id="IPR002213">
    <property type="entry name" value="UDP_glucos_trans"/>
</dbReference>
<dbReference type="GO" id="GO:0016758">
    <property type="term" value="F:hexosyltransferase activity"/>
    <property type="evidence" value="ECO:0007669"/>
    <property type="project" value="UniProtKB-ARBA"/>
</dbReference>
<gene>
    <name evidence="3" type="ORF">SMD11_0275</name>
</gene>